<name>C5FC69_ARTOC</name>
<dbReference type="OrthoDB" id="10253869at2759"/>
<dbReference type="Proteomes" id="UP000002035">
    <property type="component" value="Unassembled WGS sequence"/>
</dbReference>
<dbReference type="InterPro" id="IPR000873">
    <property type="entry name" value="AMP-dep_synth/lig_dom"/>
</dbReference>
<keyword evidence="3" id="KW-1185">Reference proteome</keyword>
<dbReference type="PANTHER" id="PTHR42921">
    <property type="entry name" value="ACETOACETYL-COA SYNTHETASE"/>
    <property type="match status" value="1"/>
</dbReference>
<dbReference type="Pfam" id="PF00501">
    <property type="entry name" value="AMP-binding"/>
    <property type="match status" value="1"/>
</dbReference>
<dbReference type="STRING" id="554155.C5FC69"/>
<dbReference type="PANTHER" id="PTHR42921:SF4">
    <property type="entry name" value="ACETOACETYL-COA SYNTHASE (AFU_ORTHOLOGUE AFUA_8G04770)"/>
    <property type="match status" value="1"/>
</dbReference>
<sequence>MIFSRRSSINRFLRGKKVVFKKNLGMSSTLQTPLWVSPSAGNHPIDKYRLRVNKKFNLNLQNSHELQQWSVNKPHDFWIDLYKYIGIVPELPPDITRAYDDSLPLNAIPPFFENVQLNYTENILRGKNPDSIALIGLRESDPLDGEFVTWRQLNERIRVVRSALLQHGIKQGDRVGAIVSTSIWSVVLLLASASIGAIFSSISPDMGIEGCISRFQQIEPAIIFADSDMSYKGKRTSLDEKIKAVSERLPKSLIFLNPIGDQNTSSFPLVGTFLAKSRDTDALEFTRLPFSYPLYILYSSGTTGPPKCLVHQHGVVLQLLKVSLLHNSLGPKDTVFQYSSTSWVLFNIMNGHLGAGATLICYDGSPLWPDATTMLKILEKFKVTYWGTSPRYCLELEASGVIPRERFDLGALRMVTTTGATLTADQFRWFYKVFPYVHLSSVAGGTDIATSWIASDPSSPVYAGEMQMFALGMNVEVADSDTGESITHTGKSGELICRTPFPSMPVFLWGDKGNKKYNSSYFERFEHICVWAQHDWISVNPATKGISMHGRSDGVLNPSGIRFGSAEIYAISEGPQFNTEIEDTLCVGRRRKDDKDEEVFLFIKMRNQTVNTLTPELEQRLRLAIRTGLSPRHVPRFVVQVPEIPVTINGKKVEIAVKKIISGNKVQVSATVANPKSLEFYEQFYRLEAQPKAKL</sequence>
<dbReference type="RefSeq" id="XP_002850276.1">
    <property type="nucleotide sequence ID" value="XM_002850230.1"/>
</dbReference>
<dbReference type="GO" id="GO:0030729">
    <property type="term" value="F:acetoacetate-CoA ligase activity"/>
    <property type="evidence" value="ECO:0007669"/>
    <property type="project" value="InterPro"/>
</dbReference>
<proteinExistence type="predicted"/>
<accession>C5FC69</accession>
<dbReference type="eggNOG" id="KOG1175">
    <property type="taxonomic scope" value="Eukaryota"/>
</dbReference>
<dbReference type="PROSITE" id="PS00455">
    <property type="entry name" value="AMP_BINDING"/>
    <property type="match status" value="1"/>
</dbReference>
<dbReference type="InterPro" id="IPR005914">
    <property type="entry name" value="Acac_CoA_synth"/>
</dbReference>
<feature type="domain" description="AMP-dependent synthetase/ligase" evidence="1">
    <location>
        <begin position="127"/>
        <end position="500"/>
    </location>
</feature>
<dbReference type="Gene3D" id="3.30.300.30">
    <property type="match status" value="1"/>
</dbReference>
<dbReference type="Gene3D" id="3.40.50.12780">
    <property type="entry name" value="N-terminal domain of ligase-like"/>
    <property type="match status" value="1"/>
</dbReference>
<evidence type="ECO:0000313" key="3">
    <source>
        <dbReference type="Proteomes" id="UP000002035"/>
    </source>
</evidence>
<gene>
    <name evidence="2" type="ORF">MCYG_00380</name>
</gene>
<dbReference type="InterPro" id="IPR045851">
    <property type="entry name" value="AMP-bd_C_sf"/>
</dbReference>
<dbReference type="GeneID" id="9225417"/>
<evidence type="ECO:0000259" key="1">
    <source>
        <dbReference type="Pfam" id="PF00501"/>
    </source>
</evidence>
<dbReference type="SUPFAM" id="SSF56801">
    <property type="entry name" value="Acetyl-CoA synthetase-like"/>
    <property type="match status" value="1"/>
</dbReference>
<dbReference type="NCBIfam" id="TIGR01217">
    <property type="entry name" value="ac_ac_CoA_syn"/>
    <property type="match status" value="1"/>
</dbReference>
<dbReference type="EMBL" id="DS995701">
    <property type="protein sequence ID" value="EEQ27492.1"/>
    <property type="molecule type" value="Genomic_DNA"/>
</dbReference>
<dbReference type="GO" id="GO:0006629">
    <property type="term" value="P:lipid metabolic process"/>
    <property type="evidence" value="ECO:0007669"/>
    <property type="project" value="InterPro"/>
</dbReference>
<dbReference type="HOGENOM" id="CLU_000022_3_3_1"/>
<dbReference type="InterPro" id="IPR020845">
    <property type="entry name" value="AMP-binding_CS"/>
</dbReference>
<organism evidence="2 3">
    <name type="scientific">Arthroderma otae (strain ATCC MYA-4605 / CBS 113480)</name>
    <name type="common">Microsporum canis</name>
    <dbReference type="NCBI Taxonomy" id="554155"/>
    <lineage>
        <taxon>Eukaryota</taxon>
        <taxon>Fungi</taxon>
        <taxon>Dikarya</taxon>
        <taxon>Ascomycota</taxon>
        <taxon>Pezizomycotina</taxon>
        <taxon>Eurotiomycetes</taxon>
        <taxon>Eurotiomycetidae</taxon>
        <taxon>Onygenales</taxon>
        <taxon>Arthrodermataceae</taxon>
        <taxon>Microsporum</taxon>
    </lineage>
</organism>
<dbReference type="VEuPathDB" id="FungiDB:MCYG_00380"/>
<evidence type="ECO:0000313" key="2">
    <source>
        <dbReference type="EMBL" id="EEQ27492.1"/>
    </source>
</evidence>
<dbReference type="InterPro" id="IPR042099">
    <property type="entry name" value="ANL_N_sf"/>
</dbReference>
<dbReference type="OMA" id="DFWIDLY"/>
<protein>
    <submittedName>
        <fullName evidence="2">Acetoacetyl-CoA synthase</fullName>
    </submittedName>
</protein>
<dbReference type="AlphaFoldDB" id="C5FC69"/>
<reference evidence="3" key="1">
    <citation type="journal article" date="2012" name="MBio">
        <title>Comparative genome analysis of Trichophyton rubrum and related dermatophytes reveals candidate genes involved in infection.</title>
        <authorList>
            <person name="Martinez D.A."/>
            <person name="Oliver B.G."/>
            <person name="Graeser Y."/>
            <person name="Goldberg J.M."/>
            <person name="Li W."/>
            <person name="Martinez-Rossi N.M."/>
            <person name="Monod M."/>
            <person name="Shelest E."/>
            <person name="Barton R.C."/>
            <person name="Birch E."/>
            <person name="Brakhage A.A."/>
            <person name="Chen Z."/>
            <person name="Gurr S.J."/>
            <person name="Heiman D."/>
            <person name="Heitman J."/>
            <person name="Kosti I."/>
            <person name="Rossi A."/>
            <person name="Saif S."/>
            <person name="Samalova M."/>
            <person name="Saunders C.W."/>
            <person name="Shea T."/>
            <person name="Summerbell R.C."/>
            <person name="Xu J."/>
            <person name="Young S."/>
            <person name="Zeng Q."/>
            <person name="Birren B.W."/>
            <person name="Cuomo C.A."/>
            <person name="White T.C."/>
        </authorList>
    </citation>
    <scope>NUCLEOTIDE SEQUENCE [LARGE SCALE GENOMIC DNA]</scope>
    <source>
        <strain evidence="3">ATCC MYA-4605 / CBS 113480</strain>
    </source>
</reference>